<sequence>MSAATTDYFEQLLSGRPVLYGPDREIMEEHRIPPRTAREEEALAAIADPADVTVAHARLEAVLESAMEVLQQICVAPGAKWGDLTVGIYSRAGDLALASTRGVNMFSAAVSPVPKFIGKHWADEPTVGVRPGDVFFHNDSTYGGTHNPDHTVLIPLFWEDEHVAWIGTVMHEGDNGALDPGGFAPSATTRFGEGLRIAPMKIGENHVLRRDVLNMFQNQVRDPLAWLVDTRAKHSAVRDVEQRLHDLMREHSPELLIATLRHLLESTEAEVAKRVAAWPDGRFRSVCFGDTTLHEERLFKLAVEIEKRGSRLTVRTHGSAPQIDRAINAQAHYVRSIVGNEFMAFLFADLPRNAGFVSALEFDFEPGSMLAADDDQPTSLSMLSSFAMNTALHVALTKALFANPGQTVPIAPWYAMIPTLRMAGLNQHGQLLARSAVEMNAAGGGARHDRDGEHACAPFFATLADWGEMEEREAEFPVVGLWRRIPEDNHGFGRHRGGASVEWAYMLYGSRRFVFAETSTGGRFPVTGGLFGGYGGPCTPLTRVRPRNGFEDVRAWLAAGAEGLSYDAAKVVERRPIDADYTVSRPDVIPAPVVEGEFWIQRMGGGGGYGDPLEREPEEVAVDLRRGLISPEVASSVYKLVWNGDRCTPDLDATAAARDAERRARLERGLPYDAFVAAWRRDAPPAEVPYLGSWEWEAPAEWASESESEEAA</sequence>
<dbReference type="InterPro" id="IPR045079">
    <property type="entry name" value="Oxoprolinase-like"/>
</dbReference>
<reference evidence="2 3" key="1">
    <citation type="submission" date="2020-08" db="EMBL/GenBank/DDBJ databases">
        <title>Genomic Encyclopedia of Archaeal and Bacterial Type Strains, Phase II (KMG-II): from individual species to whole genera.</title>
        <authorList>
            <person name="Goeker M."/>
        </authorList>
    </citation>
    <scope>NUCLEOTIDE SEQUENCE [LARGE SCALE GENOMIC DNA]</scope>
    <source>
        <strain evidence="2 3">DSM 23288</strain>
    </source>
</reference>
<dbReference type="GO" id="GO:0017168">
    <property type="term" value="F:5-oxoprolinase (ATP-hydrolyzing) activity"/>
    <property type="evidence" value="ECO:0007669"/>
    <property type="project" value="TreeGrafter"/>
</dbReference>
<proteinExistence type="predicted"/>
<dbReference type="PANTHER" id="PTHR11365:SF23">
    <property type="entry name" value="HYPOTHETICAL 5-OXOPROLINASE (EUROFUNG)-RELATED"/>
    <property type="match status" value="1"/>
</dbReference>
<evidence type="ECO:0000313" key="2">
    <source>
        <dbReference type="EMBL" id="MBB4660630.1"/>
    </source>
</evidence>
<dbReference type="InterPro" id="IPR003692">
    <property type="entry name" value="Hydantoinase_B"/>
</dbReference>
<name>A0A840I9M6_9ACTN</name>
<keyword evidence="3" id="KW-1185">Reference proteome</keyword>
<dbReference type="Pfam" id="PF02538">
    <property type="entry name" value="Hydantoinase_B"/>
    <property type="match status" value="1"/>
</dbReference>
<organism evidence="2 3">
    <name type="scientific">Conexibacter arvalis</name>
    <dbReference type="NCBI Taxonomy" id="912552"/>
    <lineage>
        <taxon>Bacteria</taxon>
        <taxon>Bacillati</taxon>
        <taxon>Actinomycetota</taxon>
        <taxon>Thermoleophilia</taxon>
        <taxon>Solirubrobacterales</taxon>
        <taxon>Conexibacteraceae</taxon>
        <taxon>Conexibacter</taxon>
    </lineage>
</organism>
<protein>
    <submittedName>
        <fullName evidence="2">N-methylhydantoinase B/oxoprolinase/acetone carboxylase alpha subunit</fullName>
    </submittedName>
</protein>
<feature type="domain" description="Hydantoinase B/oxoprolinase" evidence="1">
    <location>
        <begin position="48"/>
        <end position="612"/>
    </location>
</feature>
<dbReference type="RefSeq" id="WP_183338120.1">
    <property type="nucleotide sequence ID" value="NZ_JACHNU010000001.1"/>
</dbReference>
<dbReference type="EMBL" id="JACHNU010000001">
    <property type="protein sequence ID" value="MBB4660630.1"/>
    <property type="molecule type" value="Genomic_DNA"/>
</dbReference>
<dbReference type="PANTHER" id="PTHR11365">
    <property type="entry name" value="5-OXOPROLINASE RELATED"/>
    <property type="match status" value="1"/>
</dbReference>
<gene>
    <name evidence="2" type="ORF">BDZ31_000203</name>
</gene>
<dbReference type="Proteomes" id="UP000585272">
    <property type="component" value="Unassembled WGS sequence"/>
</dbReference>
<evidence type="ECO:0000313" key="3">
    <source>
        <dbReference type="Proteomes" id="UP000585272"/>
    </source>
</evidence>
<comment type="caution">
    <text evidence="2">The sequence shown here is derived from an EMBL/GenBank/DDBJ whole genome shotgun (WGS) entry which is preliminary data.</text>
</comment>
<evidence type="ECO:0000259" key="1">
    <source>
        <dbReference type="Pfam" id="PF02538"/>
    </source>
</evidence>
<dbReference type="GO" id="GO:0006749">
    <property type="term" value="P:glutathione metabolic process"/>
    <property type="evidence" value="ECO:0007669"/>
    <property type="project" value="TreeGrafter"/>
</dbReference>
<accession>A0A840I9M6</accession>
<dbReference type="GO" id="GO:0005829">
    <property type="term" value="C:cytosol"/>
    <property type="evidence" value="ECO:0007669"/>
    <property type="project" value="TreeGrafter"/>
</dbReference>
<dbReference type="AlphaFoldDB" id="A0A840I9M6"/>